<comment type="caution">
    <text evidence="1">The sequence shown here is derived from an EMBL/GenBank/DDBJ whole genome shotgun (WGS) entry which is preliminary data.</text>
</comment>
<evidence type="ECO:0000313" key="1">
    <source>
        <dbReference type="EMBL" id="MCU9593634.1"/>
    </source>
</evidence>
<keyword evidence="2" id="KW-1185">Reference proteome</keyword>
<proteinExistence type="predicted"/>
<dbReference type="EMBL" id="JAOUSE010000007">
    <property type="protein sequence ID" value="MCU9593634.1"/>
    <property type="molecule type" value="Genomic_DNA"/>
</dbReference>
<evidence type="ECO:0000313" key="2">
    <source>
        <dbReference type="Proteomes" id="UP001208656"/>
    </source>
</evidence>
<sequence>MKQIIKSTENLLRVRFEEECTGHDWFHLNRVRNLALHIHQRENAGNPFTIEMVALLHDYYDDKLWNESSKKREELDQFLRQDLDDHYVEQILTTIDSISYKGGHGKPLTSIEAKIVQDADRLDAIGAIGIARTFAYGGKIGQPIHNPEIQIRTSMSYEEYRHEKTTSINHFYEKLLKLKDLMQTKTGKKIAEERHQFMEEFLRRFWKEWNGKQ</sequence>
<dbReference type="SUPFAM" id="SSF109604">
    <property type="entry name" value="HD-domain/PDEase-like"/>
    <property type="match status" value="1"/>
</dbReference>
<organism evidence="1 2">
    <name type="scientific">Pallidibacillus thermolactis</name>
    <dbReference type="NCBI Taxonomy" id="251051"/>
    <lineage>
        <taxon>Bacteria</taxon>
        <taxon>Bacillati</taxon>
        <taxon>Bacillota</taxon>
        <taxon>Bacilli</taxon>
        <taxon>Bacillales</taxon>
        <taxon>Bacillaceae</taxon>
        <taxon>Pallidibacillus</taxon>
    </lineage>
</organism>
<dbReference type="Gene3D" id="1.10.472.50">
    <property type="entry name" value="HD-domain/PDEase-like"/>
    <property type="match status" value="1"/>
</dbReference>
<dbReference type="Proteomes" id="UP001208656">
    <property type="component" value="Unassembled WGS sequence"/>
</dbReference>
<dbReference type="InterPro" id="IPR003607">
    <property type="entry name" value="HD/PDEase_dom"/>
</dbReference>
<dbReference type="Gene3D" id="1.20.58.1910">
    <property type="match status" value="1"/>
</dbReference>
<dbReference type="CDD" id="cd00077">
    <property type="entry name" value="HDc"/>
    <property type="match status" value="1"/>
</dbReference>
<name>A0ABT2WD77_9BACI</name>
<dbReference type="RefSeq" id="WP_263061120.1">
    <property type="nucleotide sequence ID" value="NZ_JAOUSE010000007.1"/>
</dbReference>
<reference evidence="1 2" key="1">
    <citation type="submission" date="2022-10" db="EMBL/GenBank/DDBJ databases">
        <title>Description of Fervidibacillus gen. nov. in the family Fervidibacillaceae fam. nov. with two species, Fervidibacillus albus sp. nov., and Fervidibacillus halotolerans sp. nov., isolated from tidal flat sediments.</title>
        <authorList>
            <person name="Kwon K.K."/>
            <person name="Yang S.-H."/>
        </authorList>
    </citation>
    <scope>NUCLEOTIDE SEQUENCE [LARGE SCALE GENOMIC DNA]</scope>
    <source>
        <strain evidence="1 2">DSM 23332</strain>
    </source>
</reference>
<accession>A0ABT2WD77</accession>
<dbReference type="PANTHER" id="PTHR33594:SF1">
    <property type="entry name" value="HD_PDEASE DOMAIN-CONTAINING PROTEIN"/>
    <property type="match status" value="1"/>
</dbReference>
<gene>
    <name evidence="1" type="ORF">OEV82_04070</name>
</gene>
<protein>
    <submittedName>
        <fullName evidence="1">HD domain-containing protein</fullName>
    </submittedName>
</protein>
<dbReference type="PANTHER" id="PTHR33594">
    <property type="entry name" value="SUPERFAMILY HYDROLASE, PUTATIVE (AFU_ORTHOLOGUE AFUA_1G03035)-RELATED"/>
    <property type="match status" value="1"/>
</dbReference>